<dbReference type="InterPro" id="IPR032465">
    <property type="entry name" value="ACMSD"/>
</dbReference>
<name>A0ABY5Y1E8_9BACT</name>
<reference evidence="3" key="1">
    <citation type="submission" date="2020-12" db="EMBL/GenBank/DDBJ databases">
        <title>Taurinivorans muris gen. nov., sp. nov., fundamental and realized metabolic niche of a ubiquitous sulfidogenic bacterium in the murine intestine.</title>
        <authorList>
            <person name="Ye H."/>
            <person name="Hanson B.T."/>
            <person name="Loy A."/>
        </authorList>
    </citation>
    <scope>NUCLEOTIDE SEQUENCE</scope>
    <source>
        <strain evidence="3">LT0009</strain>
    </source>
</reference>
<dbReference type="InterPro" id="IPR006680">
    <property type="entry name" value="Amidohydro-rel"/>
</dbReference>
<dbReference type="Pfam" id="PF04909">
    <property type="entry name" value="Amidohydro_2"/>
    <property type="match status" value="1"/>
</dbReference>
<keyword evidence="4" id="KW-1185">Reference proteome</keyword>
<dbReference type="PANTHER" id="PTHR21240">
    <property type="entry name" value="2-AMINO-3-CARBOXYLMUCONATE-6-SEMIALDEHYDE DECARBOXYLASE"/>
    <property type="match status" value="1"/>
</dbReference>
<dbReference type="InterPro" id="IPR032466">
    <property type="entry name" value="Metal_Hydrolase"/>
</dbReference>
<sequence length="295" mass="34418">MQQIIDFRSRPPFGNFVHDWIFRLDDVPGNPGLKSKFQKMEMDLPNSLLQQSMDEFFVENERCGIIHSIIPMRILPNQNNNDLVELLTKWPDKFTGFAGLRPYEDGREQALADIQKFVRDGPCMGIYMEPGLDPHPWFVDDEYLFPLYEFCEEKDIPIYLLYGGVFHKSNAPDYSIYSPARIEKLAGTFPGLRILLSHACWPWTTYACAVAMNWENIWLSPDGFMIDHPGSQDYILAANYRLQDKIIFGSLYPSVPTEYAVKRYKEMLRPEVLEKIFYLNAKRFLNKNVISTCYH</sequence>
<feature type="domain" description="Amidohydrolase-related" evidence="2">
    <location>
        <begin position="73"/>
        <end position="286"/>
    </location>
</feature>
<evidence type="ECO:0000256" key="1">
    <source>
        <dbReference type="ARBA" id="ARBA00023239"/>
    </source>
</evidence>
<dbReference type="SUPFAM" id="SSF51556">
    <property type="entry name" value="Metallo-dependent hydrolases"/>
    <property type="match status" value="1"/>
</dbReference>
<dbReference type="Gene3D" id="3.20.20.140">
    <property type="entry name" value="Metal-dependent hydrolases"/>
    <property type="match status" value="1"/>
</dbReference>
<evidence type="ECO:0000259" key="2">
    <source>
        <dbReference type="Pfam" id="PF04909"/>
    </source>
</evidence>
<protein>
    <submittedName>
        <fullName evidence="3">Amidohydrolase family protein</fullName>
    </submittedName>
</protein>
<organism evidence="3 4">
    <name type="scientific">Taurinivorans muris</name>
    <dbReference type="NCBI Taxonomy" id="2787751"/>
    <lineage>
        <taxon>Bacteria</taxon>
        <taxon>Pseudomonadati</taxon>
        <taxon>Thermodesulfobacteriota</taxon>
        <taxon>Desulfovibrionia</taxon>
        <taxon>Desulfovibrionales</taxon>
        <taxon>Desulfovibrionaceae</taxon>
        <taxon>Taurinivorans</taxon>
    </lineage>
</organism>
<evidence type="ECO:0000313" key="3">
    <source>
        <dbReference type="EMBL" id="UWX06000.1"/>
    </source>
</evidence>
<dbReference type="EMBL" id="CP065938">
    <property type="protein sequence ID" value="UWX06000.1"/>
    <property type="molecule type" value="Genomic_DNA"/>
</dbReference>
<proteinExistence type="predicted"/>
<accession>A0ABY5Y1E8</accession>
<gene>
    <name evidence="3" type="ORF">JBF11_01365</name>
</gene>
<keyword evidence="1" id="KW-0456">Lyase</keyword>
<dbReference type="RefSeq" id="WP_334315596.1">
    <property type="nucleotide sequence ID" value="NZ_CP065938.1"/>
</dbReference>
<dbReference type="Proteomes" id="UP001058120">
    <property type="component" value="Chromosome"/>
</dbReference>
<evidence type="ECO:0000313" key="4">
    <source>
        <dbReference type="Proteomes" id="UP001058120"/>
    </source>
</evidence>